<sequence>MAHHIVGFGLRRKVHLEILPSSEIPCQEILLKTKNKRMSTSIAFHPFAKEQNRKKEGNSRKSSKGFRRRHQRRDRNFQKRFNFLSINGNTVYRKPLLLQNRHSVPGYALKDIRVCLPLPFDASAKRFVIDWRK</sequence>
<dbReference type="EMBL" id="BGPR01000057">
    <property type="protein sequence ID" value="GBL88104.1"/>
    <property type="molecule type" value="Genomic_DNA"/>
</dbReference>
<feature type="region of interest" description="Disordered" evidence="1">
    <location>
        <begin position="44"/>
        <end position="76"/>
    </location>
</feature>
<comment type="caution">
    <text evidence="2">The sequence shown here is derived from an EMBL/GenBank/DDBJ whole genome shotgun (WGS) entry which is preliminary data.</text>
</comment>
<organism evidence="2 3">
    <name type="scientific">Araneus ventricosus</name>
    <name type="common">Orbweaver spider</name>
    <name type="synonym">Epeira ventricosa</name>
    <dbReference type="NCBI Taxonomy" id="182803"/>
    <lineage>
        <taxon>Eukaryota</taxon>
        <taxon>Metazoa</taxon>
        <taxon>Ecdysozoa</taxon>
        <taxon>Arthropoda</taxon>
        <taxon>Chelicerata</taxon>
        <taxon>Arachnida</taxon>
        <taxon>Araneae</taxon>
        <taxon>Araneomorphae</taxon>
        <taxon>Entelegynae</taxon>
        <taxon>Araneoidea</taxon>
        <taxon>Araneidae</taxon>
        <taxon>Araneus</taxon>
    </lineage>
</organism>
<feature type="compositionally biased region" description="Basic and acidic residues" evidence="1">
    <location>
        <begin position="47"/>
        <end position="59"/>
    </location>
</feature>
<feature type="compositionally biased region" description="Basic residues" evidence="1">
    <location>
        <begin position="61"/>
        <end position="73"/>
    </location>
</feature>
<dbReference type="AlphaFoldDB" id="A0A4Y2BAH3"/>
<evidence type="ECO:0000256" key="1">
    <source>
        <dbReference type="SAM" id="MobiDB-lite"/>
    </source>
</evidence>
<proteinExistence type="predicted"/>
<dbReference type="Proteomes" id="UP000499080">
    <property type="component" value="Unassembled WGS sequence"/>
</dbReference>
<protein>
    <submittedName>
        <fullName evidence="2">Uncharacterized protein</fullName>
    </submittedName>
</protein>
<keyword evidence="3" id="KW-1185">Reference proteome</keyword>
<reference evidence="2 3" key="1">
    <citation type="journal article" date="2019" name="Sci. Rep.">
        <title>Orb-weaving spider Araneus ventricosus genome elucidates the spidroin gene catalogue.</title>
        <authorList>
            <person name="Kono N."/>
            <person name="Nakamura H."/>
            <person name="Ohtoshi R."/>
            <person name="Moran D.A.P."/>
            <person name="Shinohara A."/>
            <person name="Yoshida Y."/>
            <person name="Fujiwara M."/>
            <person name="Mori M."/>
            <person name="Tomita M."/>
            <person name="Arakawa K."/>
        </authorList>
    </citation>
    <scope>NUCLEOTIDE SEQUENCE [LARGE SCALE GENOMIC DNA]</scope>
</reference>
<evidence type="ECO:0000313" key="3">
    <source>
        <dbReference type="Proteomes" id="UP000499080"/>
    </source>
</evidence>
<gene>
    <name evidence="2" type="ORF">AVEN_133749_1</name>
</gene>
<name>A0A4Y2BAH3_ARAVE</name>
<evidence type="ECO:0000313" key="2">
    <source>
        <dbReference type="EMBL" id="GBL88104.1"/>
    </source>
</evidence>
<accession>A0A4Y2BAH3</accession>